<evidence type="ECO:0000313" key="2">
    <source>
        <dbReference type="EMBL" id="AHH98815.1"/>
    </source>
</evidence>
<dbReference type="AlphaFoldDB" id="W5WDH6"/>
<accession>W5WDH6</accession>
<gene>
    <name evidence="2" type="ORF">KALB_5453</name>
</gene>
<dbReference type="KEGG" id="kal:KALB_5453"/>
<protein>
    <submittedName>
        <fullName evidence="2">Uncharacterized protein</fullName>
    </submittedName>
</protein>
<feature type="region of interest" description="Disordered" evidence="1">
    <location>
        <begin position="1"/>
        <end position="79"/>
    </location>
</feature>
<organism evidence="2 3">
    <name type="scientific">Kutzneria albida DSM 43870</name>
    <dbReference type="NCBI Taxonomy" id="1449976"/>
    <lineage>
        <taxon>Bacteria</taxon>
        <taxon>Bacillati</taxon>
        <taxon>Actinomycetota</taxon>
        <taxon>Actinomycetes</taxon>
        <taxon>Pseudonocardiales</taxon>
        <taxon>Pseudonocardiaceae</taxon>
        <taxon>Kutzneria</taxon>
    </lineage>
</organism>
<proteinExistence type="predicted"/>
<name>W5WDH6_9PSEU</name>
<dbReference type="STRING" id="1449976.KALB_5453"/>
<feature type="compositionally biased region" description="Low complexity" evidence="1">
    <location>
        <begin position="39"/>
        <end position="51"/>
    </location>
</feature>
<dbReference type="Proteomes" id="UP000019225">
    <property type="component" value="Chromosome"/>
</dbReference>
<sequence length="151" mass="15498">MTLADLGTVRYTAHDRPEGAGALAKEEPVRRGPHPPGPARTGAPAARGRIGVTAGGAQTPVPAQRSTVAPARRARPERVAGAVAVVSDGSGLRHRGRAVEPESVHPVLADYARLIHDLTGLPAHPLTVTATDADHLAVSLRGLPSTSGRSC</sequence>
<reference evidence="2 3" key="1">
    <citation type="journal article" date="2014" name="BMC Genomics">
        <title>Complete genome sequence of producer of the glycopeptide antibiotic Aculeximycin Kutzneria albida DSM 43870T, a representative of minor genus of Pseudonocardiaceae.</title>
        <authorList>
            <person name="Rebets Y."/>
            <person name="Tokovenko B."/>
            <person name="Lushchyk I."/>
            <person name="Ruckert C."/>
            <person name="Zaburannyi N."/>
            <person name="Bechthold A."/>
            <person name="Kalinowski J."/>
            <person name="Luzhetskyy A."/>
        </authorList>
    </citation>
    <scope>NUCLEOTIDE SEQUENCE [LARGE SCALE GENOMIC DNA]</scope>
    <source>
        <strain evidence="2">DSM 43870</strain>
    </source>
</reference>
<dbReference type="HOGENOM" id="CLU_1728973_0_0_11"/>
<dbReference type="EMBL" id="CP007155">
    <property type="protein sequence ID" value="AHH98815.1"/>
    <property type="molecule type" value="Genomic_DNA"/>
</dbReference>
<evidence type="ECO:0000313" key="3">
    <source>
        <dbReference type="Proteomes" id="UP000019225"/>
    </source>
</evidence>
<feature type="compositionally biased region" description="Basic and acidic residues" evidence="1">
    <location>
        <begin position="12"/>
        <end position="30"/>
    </location>
</feature>
<keyword evidence="3" id="KW-1185">Reference proteome</keyword>
<evidence type="ECO:0000256" key="1">
    <source>
        <dbReference type="SAM" id="MobiDB-lite"/>
    </source>
</evidence>